<protein>
    <submittedName>
        <fullName evidence="1">Uncharacterized protein</fullName>
    </submittedName>
</protein>
<comment type="caution">
    <text evidence="1">The sequence shown here is derived from an EMBL/GenBank/DDBJ whole genome shotgun (WGS) entry which is preliminary data.</text>
</comment>
<dbReference type="AlphaFoldDB" id="A0A138AV97"/>
<evidence type="ECO:0000313" key="2">
    <source>
        <dbReference type="Proteomes" id="UP000070258"/>
    </source>
</evidence>
<sequence>MITIVQGSISCREARLTVEQYLAIPVDGDHGNANVRQFGNGWTCSTPTAGAQARNSWRYSCSNDARGIQLLSS</sequence>
<reference evidence="2" key="1">
    <citation type="submission" date="2016-02" db="EMBL/GenBank/DDBJ databases">
        <authorList>
            <person name="Wen L."/>
            <person name="He K."/>
            <person name="Yang H."/>
        </authorList>
    </citation>
    <scope>NUCLEOTIDE SEQUENCE [LARGE SCALE GENOMIC DNA]</scope>
    <source>
        <strain evidence="2">JCM 15929</strain>
    </source>
</reference>
<accession>A0A138AV97</accession>
<gene>
    <name evidence="1" type="ORF">AXK60_20540</name>
</gene>
<dbReference type="EMBL" id="LSRF01000002">
    <property type="protein sequence ID" value="KXP14342.1"/>
    <property type="molecule type" value="Genomic_DNA"/>
</dbReference>
<proteinExistence type="predicted"/>
<organism evidence="1 2">
    <name type="scientific">Tsukamurella pseudospumae</name>
    <dbReference type="NCBI Taxonomy" id="239498"/>
    <lineage>
        <taxon>Bacteria</taxon>
        <taxon>Bacillati</taxon>
        <taxon>Actinomycetota</taxon>
        <taxon>Actinomycetes</taxon>
        <taxon>Mycobacteriales</taxon>
        <taxon>Tsukamurellaceae</taxon>
        <taxon>Tsukamurella</taxon>
    </lineage>
</organism>
<dbReference type="Proteomes" id="UP000070258">
    <property type="component" value="Unassembled WGS sequence"/>
</dbReference>
<dbReference type="STRING" id="239498.AXK60_20540"/>
<name>A0A138AV97_9ACTN</name>
<evidence type="ECO:0000313" key="1">
    <source>
        <dbReference type="EMBL" id="KXP14342.1"/>
    </source>
</evidence>